<dbReference type="EMBL" id="JACVVK020000150">
    <property type="protein sequence ID" value="KAK7488513.1"/>
    <property type="molecule type" value="Genomic_DNA"/>
</dbReference>
<reference evidence="1 2" key="1">
    <citation type="journal article" date="2023" name="Sci. Data">
        <title>Genome assembly of the Korean intertidal mud-creeper Batillaria attramentaria.</title>
        <authorList>
            <person name="Patra A.K."/>
            <person name="Ho P.T."/>
            <person name="Jun S."/>
            <person name="Lee S.J."/>
            <person name="Kim Y."/>
            <person name="Won Y.J."/>
        </authorList>
    </citation>
    <scope>NUCLEOTIDE SEQUENCE [LARGE SCALE GENOMIC DNA]</scope>
    <source>
        <strain evidence="1">Wonlab-2016</strain>
    </source>
</reference>
<accession>A0ABD0KMN1</accession>
<sequence length="702" mass="79894">DWAQCQLTDTDLPTLHTYLTDSHHTPVCVLVRNKVSSLERRLMKLQTDDRLPLTAWRLTAVNTSQGPDLPQYLLQHSTTRRAPLLRCFLGELVSFDFEQPQQSTVKSLRQWFMHLVKKQQQMSDAGVEMIRASAGSHQFTLVVFPTVHQHTELENAAFKAAHAVAKETSVEVIIVHPSSPNFRQVTEEFHISSVPAVLLFKKGSKSGEEYRIFSVHELLTDQLETHLRAELVPSTHLTDDNFKSEVMEVKKSELYKPYLVGFYAWWEIGTSTFLSFLRLAAQELAEMEANVRFGLIDVGTNPAVMSQYMSAECLKKLPFIALFQRVQGTTSVKHSELLLKRPSTFAVYTALQQEGLVLRDRERHICMEWEGPQGYACSAAANTTQVELHWASDLDKVLVQKESTRLIATLMPRDSRYLPLPPGKNKAYFYGEACLQLLCEHLFGLAQCYTVYSTDIPGSEFYSKELPMVVMKIVFERRDGVSVTIMELGKSLMGLLEAETSDTLHMFHQPHSYNLQPNQKCEEDHARCSRFLEEFTRDHTRLPVTHLTSEIFHTRNNPVFKKNLPVLLALAEPDNLTTDAPFVQLLSEVAVAMYKEVVVAALDVSMFRAWAGTFVPQNYGRHQAERSSWGQLGVYPRFCMLYWEDHTQAAFYPPVREHGSPSVDSSLSSPSSENSFTAEAVLEFVHNFLKEPSKHLIPTERF</sequence>
<keyword evidence="2" id="KW-1185">Reference proteome</keyword>
<evidence type="ECO:0008006" key="3">
    <source>
        <dbReference type="Google" id="ProtNLM"/>
    </source>
</evidence>
<comment type="caution">
    <text evidence="1">The sequence shown here is derived from an EMBL/GenBank/DDBJ whole genome shotgun (WGS) entry which is preliminary data.</text>
</comment>
<organism evidence="1 2">
    <name type="scientific">Batillaria attramentaria</name>
    <dbReference type="NCBI Taxonomy" id="370345"/>
    <lineage>
        <taxon>Eukaryota</taxon>
        <taxon>Metazoa</taxon>
        <taxon>Spiralia</taxon>
        <taxon>Lophotrochozoa</taxon>
        <taxon>Mollusca</taxon>
        <taxon>Gastropoda</taxon>
        <taxon>Caenogastropoda</taxon>
        <taxon>Sorbeoconcha</taxon>
        <taxon>Cerithioidea</taxon>
        <taxon>Batillariidae</taxon>
        <taxon>Batillaria</taxon>
    </lineage>
</organism>
<evidence type="ECO:0000313" key="1">
    <source>
        <dbReference type="EMBL" id="KAK7488513.1"/>
    </source>
</evidence>
<dbReference type="InterPro" id="IPR036249">
    <property type="entry name" value="Thioredoxin-like_sf"/>
</dbReference>
<feature type="non-terminal residue" evidence="1">
    <location>
        <position position="1"/>
    </location>
</feature>
<gene>
    <name evidence="1" type="ORF">BaRGS_00020298</name>
</gene>
<dbReference type="AlphaFoldDB" id="A0ABD0KMN1"/>
<proteinExistence type="predicted"/>
<name>A0ABD0KMN1_9CAEN</name>
<protein>
    <recommendedName>
        <fullName evidence="3">Thioredoxin domain containing 16</fullName>
    </recommendedName>
</protein>
<dbReference type="Proteomes" id="UP001519460">
    <property type="component" value="Unassembled WGS sequence"/>
</dbReference>
<evidence type="ECO:0000313" key="2">
    <source>
        <dbReference type="Proteomes" id="UP001519460"/>
    </source>
</evidence>
<dbReference type="SUPFAM" id="SSF52833">
    <property type="entry name" value="Thioredoxin-like"/>
    <property type="match status" value="1"/>
</dbReference>